<evidence type="ECO:0000256" key="1">
    <source>
        <dbReference type="ARBA" id="ARBA00022801"/>
    </source>
</evidence>
<organism evidence="3 4">
    <name type="scientific">Taibaiella chishuiensis</name>
    <dbReference type="NCBI Taxonomy" id="1434707"/>
    <lineage>
        <taxon>Bacteria</taxon>
        <taxon>Pseudomonadati</taxon>
        <taxon>Bacteroidota</taxon>
        <taxon>Chitinophagia</taxon>
        <taxon>Chitinophagales</taxon>
        <taxon>Chitinophagaceae</taxon>
        <taxon>Taibaiella</taxon>
    </lineage>
</organism>
<dbReference type="RefSeq" id="WP_219905910.1">
    <property type="nucleotide sequence ID" value="NZ_PYGD01000001.1"/>
</dbReference>
<keyword evidence="1" id="KW-0378">Hydrolase</keyword>
<dbReference type="AlphaFoldDB" id="A0A2P8DCX1"/>
<dbReference type="InterPro" id="IPR011042">
    <property type="entry name" value="6-blade_b-propeller_TolB-like"/>
</dbReference>
<dbReference type="GO" id="GO:0004252">
    <property type="term" value="F:serine-type endopeptidase activity"/>
    <property type="evidence" value="ECO:0007669"/>
    <property type="project" value="TreeGrafter"/>
</dbReference>
<reference evidence="3 4" key="1">
    <citation type="submission" date="2018-03" db="EMBL/GenBank/DDBJ databases">
        <title>Genomic Encyclopedia of Type Strains, Phase III (KMG-III): the genomes of soil and plant-associated and newly described type strains.</title>
        <authorList>
            <person name="Whitman W."/>
        </authorList>
    </citation>
    <scope>NUCLEOTIDE SEQUENCE [LARGE SCALE GENOMIC DNA]</scope>
    <source>
        <strain evidence="3 4">CGMCC 1.12700</strain>
    </source>
</reference>
<name>A0A2P8DCX1_9BACT</name>
<dbReference type="SUPFAM" id="SSF53474">
    <property type="entry name" value="alpha/beta-Hydrolases"/>
    <property type="match status" value="1"/>
</dbReference>
<dbReference type="Proteomes" id="UP000240572">
    <property type="component" value="Unassembled WGS sequence"/>
</dbReference>
<dbReference type="Gene3D" id="2.120.10.30">
    <property type="entry name" value="TolB, C-terminal domain"/>
    <property type="match status" value="1"/>
</dbReference>
<dbReference type="Gene3D" id="3.40.50.1820">
    <property type="entry name" value="alpha/beta hydrolase"/>
    <property type="match status" value="1"/>
</dbReference>
<sequence length="665" mass="75832">MNLFKKLVIPVCILAASEPGYAQEGDKLPGNTALPSSKEVLQAIAQSGAGNFAYTVEDYFSRPKQSGFKFSPDGNYFSYREKDDKGKRHVYVKNTKTGEVKKVIEEGAELVREYGWINNKRLMYVKDKGGNENFQLFAVDLDGKNDLALTPFDNVKVNVLEELKEQPDFMIISMNKDNKQIFEPYKINVNTGALTKLYENKDLESPISGYIFDKDGNLRGYRKQQNGTDYVLYYRTSENAPFEEVVKTSWKDNFNLLDFDYTTADPHDAYISSNLESNTNEIILYDLKNKKTIRKIYSNKTFDVGGLSTSRKRGYEVDYYQYEGEKSHIEPVSKTFKKWHALFEKEFKGYDYNIVDITDNEDKMLVYVGSDKLYGKYYLYDVTANSVKLMLDLMPKLKEQDMAEMRPIRFTSRDGLEIYGYLTIPKGAAKNKKVPLIVNPHGGPYGPRDSWGFNPESQLFASRGYATLQINYRGSGGYGKSFLLAGNKQIGRNMLNDLEDGVAFVKKMDFIDADKIAIYGGSYGGLATLGSLVKTPDLYTCGVDYVGVSNLYTFFKSFPPYWKPYLGQVYEQWYNPESEEDKKIMTAVSPALNIDKIKRPLFVVQGANDPRVNIDESDQVVSGLRAKGLDVPYMVKYNEGHGFSHEENRIELYKTMLGFFSKHLK</sequence>
<keyword evidence="3" id="KW-0645">Protease</keyword>
<evidence type="ECO:0000259" key="2">
    <source>
        <dbReference type="Pfam" id="PF00326"/>
    </source>
</evidence>
<dbReference type="SUPFAM" id="SSF82171">
    <property type="entry name" value="DPP6 N-terminal domain-like"/>
    <property type="match status" value="2"/>
</dbReference>
<dbReference type="PANTHER" id="PTHR42776:SF27">
    <property type="entry name" value="DIPEPTIDYL PEPTIDASE FAMILY MEMBER 6"/>
    <property type="match status" value="1"/>
</dbReference>
<feature type="domain" description="Peptidase S9 prolyl oligopeptidase catalytic" evidence="2">
    <location>
        <begin position="451"/>
        <end position="665"/>
    </location>
</feature>
<evidence type="ECO:0000313" key="3">
    <source>
        <dbReference type="EMBL" id="PSK95045.1"/>
    </source>
</evidence>
<dbReference type="InterPro" id="IPR001375">
    <property type="entry name" value="Peptidase_S9_cat"/>
</dbReference>
<evidence type="ECO:0000313" key="4">
    <source>
        <dbReference type="Proteomes" id="UP000240572"/>
    </source>
</evidence>
<dbReference type="GO" id="GO:0004177">
    <property type="term" value="F:aminopeptidase activity"/>
    <property type="evidence" value="ECO:0007669"/>
    <property type="project" value="UniProtKB-KW"/>
</dbReference>
<protein>
    <submittedName>
        <fullName evidence="3">Dipeptidyl aminopeptidase/acylaminoacyl peptidase</fullName>
    </submittedName>
</protein>
<keyword evidence="4" id="KW-1185">Reference proteome</keyword>
<dbReference type="PANTHER" id="PTHR42776">
    <property type="entry name" value="SERINE PEPTIDASE S9 FAMILY MEMBER"/>
    <property type="match status" value="1"/>
</dbReference>
<comment type="caution">
    <text evidence="3">The sequence shown here is derived from an EMBL/GenBank/DDBJ whole genome shotgun (WGS) entry which is preliminary data.</text>
</comment>
<dbReference type="EMBL" id="PYGD01000001">
    <property type="protein sequence ID" value="PSK95045.1"/>
    <property type="molecule type" value="Genomic_DNA"/>
</dbReference>
<proteinExistence type="predicted"/>
<gene>
    <name evidence="3" type="ORF">B0I18_1011209</name>
</gene>
<keyword evidence="3" id="KW-0031">Aminopeptidase</keyword>
<dbReference type="GO" id="GO:0006508">
    <property type="term" value="P:proteolysis"/>
    <property type="evidence" value="ECO:0007669"/>
    <property type="project" value="InterPro"/>
</dbReference>
<dbReference type="Pfam" id="PF00326">
    <property type="entry name" value="Peptidase_S9"/>
    <property type="match status" value="1"/>
</dbReference>
<dbReference type="InterPro" id="IPR029058">
    <property type="entry name" value="AB_hydrolase_fold"/>
</dbReference>
<accession>A0A2P8DCX1</accession>